<comment type="catalytic activity">
    <reaction evidence="1">
        <text>S-ubiquitinyl-[E2 ubiquitin-conjugating enzyme]-L-cysteine + [acceptor protein]-L-lysine = [E2 ubiquitin-conjugating enzyme]-L-cysteine + N(6)-ubiquitinyl-[acceptor protein]-L-lysine.</text>
        <dbReference type="EC" id="2.3.2.27"/>
    </reaction>
</comment>
<feature type="transmembrane region" description="Helical" evidence="15">
    <location>
        <begin position="377"/>
        <end position="398"/>
    </location>
</feature>
<evidence type="ECO:0000256" key="2">
    <source>
        <dbReference type="ARBA" id="ARBA00004127"/>
    </source>
</evidence>
<feature type="transmembrane region" description="Helical" evidence="15">
    <location>
        <begin position="318"/>
        <end position="335"/>
    </location>
</feature>
<feature type="transmembrane region" description="Helical" evidence="15">
    <location>
        <begin position="347"/>
        <end position="365"/>
    </location>
</feature>
<comment type="subcellular location">
    <subcellularLocation>
        <location evidence="2">Endomembrane system</location>
        <topology evidence="2">Multi-pass membrane protein</topology>
    </subcellularLocation>
</comment>
<comment type="caution">
    <text evidence="17">The sequence shown here is derived from an EMBL/GenBank/DDBJ whole genome shotgun (WGS) entry which is preliminary data.</text>
</comment>
<evidence type="ECO:0000256" key="6">
    <source>
        <dbReference type="ARBA" id="ARBA00022692"/>
    </source>
</evidence>
<keyword evidence="7" id="KW-0479">Metal-binding</keyword>
<name>A0A8S1NJP6_PARPR</name>
<protein>
    <recommendedName>
        <fullName evidence="4">RING-type E3 ubiquitin transferase</fullName>
        <ecNumber evidence="4">2.3.2.27</ecNumber>
    </recommendedName>
</protein>
<evidence type="ECO:0000256" key="5">
    <source>
        <dbReference type="ARBA" id="ARBA00022679"/>
    </source>
</evidence>
<evidence type="ECO:0000256" key="1">
    <source>
        <dbReference type="ARBA" id="ARBA00000900"/>
    </source>
</evidence>
<dbReference type="InterPro" id="IPR024766">
    <property type="entry name" value="Znf_RING_H2"/>
</dbReference>
<comment type="pathway">
    <text evidence="3">Protein modification; protein ubiquitination.</text>
</comment>
<evidence type="ECO:0000256" key="4">
    <source>
        <dbReference type="ARBA" id="ARBA00012483"/>
    </source>
</evidence>
<dbReference type="GO" id="GO:0061630">
    <property type="term" value="F:ubiquitin protein ligase activity"/>
    <property type="evidence" value="ECO:0007669"/>
    <property type="project" value="UniProtKB-EC"/>
</dbReference>
<dbReference type="EC" id="2.3.2.27" evidence="4"/>
<dbReference type="InterPro" id="IPR001841">
    <property type="entry name" value="Znf_RING"/>
</dbReference>
<dbReference type="GO" id="GO:0012505">
    <property type="term" value="C:endomembrane system"/>
    <property type="evidence" value="ECO:0007669"/>
    <property type="project" value="UniProtKB-SubCell"/>
</dbReference>
<feature type="transmembrane region" description="Helical" evidence="15">
    <location>
        <begin position="218"/>
        <end position="239"/>
    </location>
</feature>
<feature type="transmembrane region" description="Helical" evidence="15">
    <location>
        <begin position="185"/>
        <end position="206"/>
    </location>
</feature>
<dbReference type="PROSITE" id="PS50089">
    <property type="entry name" value="ZF_RING_2"/>
    <property type="match status" value="1"/>
</dbReference>
<dbReference type="SMART" id="SM00184">
    <property type="entry name" value="RING"/>
    <property type="match status" value="1"/>
</dbReference>
<dbReference type="Pfam" id="PF12678">
    <property type="entry name" value="zf-rbx1"/>
    <property type="match status" value="1"/>
</dbReference>
<keyword evidence="13 15" id="KW-0472">Membrane</keyword>
<evidence type="ECO:0000256" key="15">
    <source>
        <dbReference type="SAM" id="Phobius"/>
    </source>
</evidence>
<keyword evidence="12 15" id="KW-1133">Transmembrane helix</keyword>
<accession>A0A8S1NJP6</accession>
<evidence type="ECO:0000256" key="14">
    <source>
        <dbReference type="PROSITE-ProRule" id="PRU00175"/>
    </source>
</evidence>
<evidence type="ECO:0000256" key="7">
    <source>
        <dbReference type="ARBA" id="ARBA00022723"/>
    </source>
</evidence>
<evidence type="ECO:0000313" key="17">
    <source>
        <dbReference type="EMBL" id="CAD8092908.1"/>
    </source>
</evidence>
<gene>
    <name evidence="17" type="ORF">PPRIM_AZ9-3.1.T0920021</name>
</gene>
<evidence type="ECO:0000259" key="16">
    <source>
        <dbReference type="PROSITE" id="PS50089"/>
    </source>
</evidence>
<sequence>MFYIFYMMIQQMAAMDYNISKITPLLLIYRYHGEWESLTNNPFNYLEQTKGETFIQFNPQHDLTQTDLTLTKIGSINMMFLDPIYFDEKIILGVFNITDMNETTLSWHGKTDFVYYKYYKEKGGQPNISCKVEYDIQLNYHEDEVDYKKIDFTIKLKNEESDDKECNIDIITEYQHYQSNIYKQVLFYSAMLNVLCAIQYFCVTKLIDSVLRDDENSIVQRISIFCVGFVTIYDTFLAFKNLSFAFGEAYFQYFILPAFFFFMLTMNCDLKLLWIICRIRFQDQFLDQQSQRQFLTKFFIIYYVSVLTLFLLLQEYELYNSFLLIIGFFMTPQIIHNIRLGTNPKFIPEYIFGFLSINIAVPLYFRGYPNNFRRLKPSLEFCICWVLIYLVQILILYYQYKKGPRKIIPKCLLPKQYNYYQDYKVQELEDCAICLLHLMIEPDQQEQDLDRMLVSKVLMITPCGHKFHPSCLKSWMEVKLSCPTCRNTIPPICE</sequence>
<dbReference type="Proteomes" id="UP000688137">
    <property type="component" value="Unassembled WGS sequence"/>
</dbReference>
<organism evidence="17 18">
    <name type="scientific">Paramecium primaurelia</name>
    <dbReference type="NCBI Taxonomy" id="5886"/>
    <lineage>
        <taxon>Eukaryota</taxon>
        <taxon>Sar</taxon>
        <taxon>Alveolata</taxon>
        <taxon>Ciliophora</taxon>
        <taxon>Intramacronucleata</taxon>
        <taxon>Oligohymenophorea</taxon>
        <taxon>Peniculida</taxon>
        <taxon>Parameciidae</taxon>
        <taxon>Paramecium</taxon>
    </lineage>
</organism>
<dbReference type="GO" id="GO:0043161">
    <property type="term" value="P:proteasome-mediated ubiquitin-dependent protein catabolic process"/>
    <property type="evidence" value="ECO:0007669"/>
    <property type="project" value="TreeGrafter"/>
</dbReference>
<evidence type="ECO:0000256" key="3">
    <source>
        <dbReference type="ARBA" id="ARBA00004906"/>
    </source>
</evidence>
<reference evidence="17" key="1">
    <citation type="submission" date="2021-01" db="EMBL/GenBank/DDBJ databases">
        <authorList>
            <consortium name="Genoscope - CEA"/>
            <person name="William W."/>
        </authorList>
    </citation>
    <scope>NUCLEOTIDE SEQUENCE</scope>
</reference>
<evidence type="ECO:0000256" key="9">
    <source>
        <dbReference type="ARBA" id="ARBA00022771"/>
    </source>
</evidence>
<keyword evidence="5" id="KW-0808">Transferase</keyword>
<dbReference type="PANTHER" id="PTHR22763:SF185">
    <property type="entry name" value="E3 UBIQUITIN-PROTEIN LIGASE RHF2A"/>
    <property type="match status" value="1"/>
</dbReference>
<keyword evidence="9 14" id="KW-0863">Zinc-finger</keyword>
<proteinExistence type="predicted"/>
<evidence type="ECO:0000256" key="13">
    <source>
        <dbReference type="ARBA" id="ARBA00023136"/>
    </source>
</evidence>
<feature type="transmembrane region" description="Helical" evidence="15">
    <location>
        <begin position="251"/>
        <end position="274"/>
    </location>
</feature>
<evidence type="ECO:0000256" key="8">
    <source>
        <dbReference type="ARBA" id="ARBA00022729"/>
    </source>
</evidence>
<evidence type="ECO:0000256" key="12">
    <source>
        <dbReference type="ARBA" id="ARBA00022989"/>
    </source>
</evidence>
<dbReference type="InterPro" id="IPR021319">
    <property type="entry name" value="DUF2921"/>
</dbReference>
<dbReference type="Pfam" id="PF11145">
    <property type="entry name" value="DUF2921"/>
    <property type="match status" value="1"/>
</dbReference>
<evidence type="ECO:0000256" key="10">
    <source>
        <dbReference type="ARBA" id="ARBA00022786"/>
    </source>
</evidence>
<dbReference type="OMA" id="WIICRIR"/>
<dbReference type="EMBL" id="CAJJDM010000095">
    <property type="protein sequence ID" value="CAD8092908.1"/>
    <property type="molecule type" value="Genomic_DNA"/>
</dbReference>
<evidence type="ECO:0000313" key="18">
    <source>
        <dbReference type="Proteomes" id="UP000688137"/>
    </source>
</evidence>
<feature type="transmembrane region" description="Helical" evidence="15">
    <location>
        <begin position="294"/>
        <end position="312"/>
    </location>
</feature>
<dbReference type="AlphaFoldDB" id="A0A8S1NJP6"/>
<dbReference type="InterPro" id="IPR050731">
    <property type="entry name" value="HRD1_E3_ubiq-ligases"/>
</dbReference>
<keyword evidence="6 15" id="KW-0812">Transmembrane</keyword>
<keyword evidence="8" id="KW-0732">Signal</keyword>
<dbReference type="PANTHER" id="PTHR22763">
    <property type="entry name" value="RING ZINC FINGER PROTEIN"/>
    <property type="match status" value="1"/>
</dbReference>
<keyword evidence="18" id="KW-1185">Reference proteome</keyword>
<feature type="domain" description="RING-type" evidence="16">
    <location>
        <begin position="431"/>
        <end position="486"/>
    </location>
</feature>
<evidence type="ECO:0000256" key="11">
    <source>
        <dbReference type="ARBA" id="ARBA00022833"/>
    </source>
</evidence>
<keyword evidence="10" id="KW-0833">Ubl conjugation pathway</keyword>
<dbReference type="GO" id="GO:0008270">
    <property type="term" value="F:zinc ion binding"/>
    <property type="evidence" value="ECO:0007669"/>
    <property type="project" value="UniProtKB-KW"/>
</dbReference>
<keyword evidence="11" id="KW-0862">Zinc</keyword>